<proteinExistence type="predicted"/>
<name>A0A7Y0ZQJ0_PSEVE</name>
<dbReference type="OrthoDB" id="8031060at2"/>
<sequence>MKGPTPENEFDFSKQVIFGSVSPSPPTASYTQRERTQRIDAYAGRVVTQTNTIERGNEGERNIKFQKTRQFLEPAGYFSGGLMAAGYDPHEKITVTFTSYKGVGKPEVLTDTEKRTYFAWEIAAGAFAHDKVQRGGPLNFQFMEIAPQDRSKVADLELHGQNLQNHWTHEIAKPMSHESGALAIRSGKADAYVVRGTLQSLANNKDSFEKLTPASQAAVKRTLENNAQVIIPNIYGYPLAGYAFIPHTPFDGNYEHRPNKGLMLDLKNGAVREIHGDADFANWAKDNRENVQRSFNASDRQGGTDAHWPKAGDVLNNLIVDPHATYPGYSSIFADKAVPVAETFNYTESRGGDYRLKYGNLDSGLAGKYQEVNTNNSVWSDQTEVFGSTQQSWKAAKDFWGNTFGYIPVVGNAGNIFFGAHDSIYGMTANDRVGGTAAAVISTLQLGHELATIGLESGLGKTPVVERYSWEYNERSNDIDLVRTPKVSSNDAEVPRSHTLEPEVNLLRPSESENISEHAMPNGEQLIEHIQPNAKGIYQVKNKTSGEDQWFIRYTDGTGSSNVYEIRSDFKLSDNYVQVINPGTRKPVLTVHAAGAGQWKSASGDGGVKWPWQRSPSPTPSTESTSTPKFSERFVDDKGSKILGAEKFDDYLNLDESKNYRFYDDVYEEGSNIKRKLSVSWTIDDGNFAVTEGERAKPDTGYSESFAPDLNREIYSIIKRENGHIVRTELDFRGGEAHETIQSRLAVLEETIPDADLRARISEVAHQGATHPAYLELMPPQLKDNYGVSAGQKHFIIEYDPSLNTHTVKATTKWVLKLRTEDGTVPNRDLDITSTRAFTIRESNELSGDTYTIDPSAPTLIEVSTPTHI</sequence>
<gene>
    <name evidence="2" type="ORF">HBO43_05570</name>
</gene>
<organism evidence="2 3">
    <name type="scientific">Pseudomonas veronii</name>
    <dbReference type="NCBI Taxonomy" id="76761"/>
    <lineage>
        <taxon>Bacteria</taxon>
        <taxon>Pseudomonadati</taxon>
        <taxon>Pseudomonadota</taxon>
        <taxon>Gammaproteobacteria</taxon>
        <taxon>Pseudomonadales</taxon>
        <taxon>Pseudomonadaceae</taxon>
        <taxon>Pseudomonas</taxon>
    </lineage>
</organism>
<comment type="caution">
    <text evidence="2">The sequence shown here is derived from an EMBL/GenBank/DDBJ whole genome shotgun (WGS) entry which is preliminary data.</text>
</comment>
<dbReference type="AlphaFoldDB" id="A0A7Y0ZQJ0"/>
<accession>A0A7Y0ZQJ0</accession>
<reference evidence="2 3" key="1">
    <citation type="journal article" date="2020" name="Front. Microbiol.">
        <title>Genetic Organization of the aprX-lipA2 Operon Affects the Proteolytic Potential of Pseudomonas Species in Milk.</title>
        <authorList>
            <person name="Maier C."/>
            <person name="Huptas C."/>
            <person name="von Neubeck M."/>
            <person name="Scherer S."/>
            <person name="Wenning M."/>
            <person name="Lucking G."/>
        </authorList>
    </citation>
    <scope>NUCLEOTIDE SEQUENCE [LARGE SCALE GENOMIC DNA]</scope>
    <source>
        <strain evidence="2 3">WS 4671</strain>
    </source>
</reference>
<dbReference type="EMBL" id="JAAQWE010000004">
    <property type="protein sequence ID" value="NMX96059.1"/>
    <property type="molecule type" value="Genomic_DNA"/>
</dbReference>
<evidence type="ECO:0000313" key="3">
    <source>
        <dbReference type="Proteomes" id="UP000552560"/>
    </source>
</evidence>
<feature type="region of interest" description="Disordered" evidence="1">
    <location>
        <begin position="600"/>
        <end position="631"/>
    </location>
</feature>
<evidence type="ECO:0000313" key="2">
    <source>
        <dbReference type="EMBL" id="NMX96059.1"/>
    </source>
</evidence>
<dbReference type="Proteomes" id="UP000552560">
    <property type="component" value="Unassembled WGS sequence"/>
</dbReference>
<protein>
    <submittedName>
        <fullName evidence="2">Uncharacterized protein</fullName>
    </submittedName>
</protein>
<evidence type="ECO:0000256" key="1">
    <source>
        <dbReference type="SAM" id="MobiDB-lite"/>
    </source>
</evidence>